<dbReference type="InterPro" id="IPR047197">
    <property type="entry name" value="THYN1-like_EVE"/>
</dbReference>
<reference evidence="3 4" key="1">
    <citation type="submission" date="2019-07" db="EMBL/GenBank/DDBJ databases">
        <title>Reclasification of Spiribacter aquaticus.</title>
        <authorList>
            <person name="Leon M.J."/>
            <person name="Sanchez-Porro C."/>
            <person name="Ventosa A."/>
        </authorList>
    </citation>
    <scope>NUCLEOTIDE SEQUENCE [LARGE SCALE GENOMIC DNA]</scope>
    <source>
        <strain evidence="3 4">SP30</strain>
    </source>
</reference>
<feature type="domain" description="EVE" evidence="2">
    <location>
        <begin position="2"/>
        <end position="151"/>
    </location>
</feature>
<dbReference type="PANTHER" id="PTHR14087">
    <property type="entry name" value="THYMOCYTE NUCLEAR PROTEIN 1"/>
    <property type="match status" value="1"/>
</dbReference>
<dbReference type="CDD" id="cd21133">
    <property type="entry name" value="EVE"/>
    <property type="match status" value="1"/>
</dbReference>
<dbReference type="AlphaFoldDB" id="A0A557RM55"/>
<dbReference type="InterPro" id="IPR002740">
    <property type="entry name" value="EVE_domain"/>
</dbReference>
<dbReference type="Gene3D" id="3.10.590.10">
    <property type="entry name" value="ph1033 like domains"/>
    <property type="match status" value="1"/>
</dbReference>
<protein>
    <submittedName>
        <fullName evidence="3">EVE domain-containing protein</fullName>
    </submittedName>
</protein>
<keyword evidence="4" id="KW-1185">Reference proteome</keyword>
<organism evidence="3 4">
    <name type="scientific">Spiribacter aquaticus</name>
    <dbReference type="NCBI Taxonomy" id="1935996"/>
    <lineage>
        <taxon>Bacteria</taxon>
        <taxon>Pseudomonadati</taxon>
        <taxon>Pseudomonadota</taxon>
        <taxon>Gammaproteobacteria</taxon>
        <taxon>Chromatiales</taxon>
        <taxon>Ectothiorhodospiraceae</taxon>
        <taxon>Spiribacter</taxon>
    </lineage>
</organism>
<proteinExistence type="predicted"/>
<name>A0A557RM55_9GAMM</name>
<dbReference type="RefSeq" id="WP_069133740.1">
    <property type="nucleotide sequence ID" value="NZ_VMKP01000001.1"/>
</dbReference>
<dbReference type="Pfam" id="PF01878">
    <property type="entry name" value="EVE"/>
    <property type="match status" value="1"/>
</dbReference>
<dbReference type="InterPro" id="IPR015947">
    <property type="entry name" value="PUA-like_sf"/>
</dbReference>
<comment type="caution">
    <text evidence="3">The sequence shown here is derived from an EMBL/GenBank/DDBJ whole genome shotgun (WGS) entry which is preliminary data.</text>
</comment>
<evidence type="ECO:0000259" key="2">
    <source>
        <dbReference type="Pfam" id="PF01878"/>
    </source>
</evidence>
<evidence type="ECO:0000313" key="4">
    <source>
        <dbReference type="Proteomes" id="UP000316688"/>
    </source>
</evidence>
<dbReference type="Proteomes" id="UP000316688">
    <property type="component" value="Unassembled WGS sequence"/>
</dbReference>
<dbReference type="PANTHER" id="PTHR14087:SF7">
    <property type="entry name" value="THYMOCYTE NUCLEAR PROTEIN 1"/>
    <property type="match status" value="1"/>
</dbReference>
<dbReference type="FunFam" id="3.10.590.10:FF:000003">
    <property type="entry name" value="Thymocyte nuclear protein 1"/>
    <property type="match status" value="1"/>
</dbReference>
<dbReference type="EMBL" id="VMKP01000001">
    <property type="protein sequence ID" value="TVO66260.1"/>
    <property type="molecule type" value="Genomic_DNA"/>
</dbReference>
<dbReference type="InterPro" id="IPR052181">
    <property type="entry name" value="5hmC_binding"/>
</dbReference>
<sequence length="160" mass="18661">MAYWLMKSEPDVYGIDHLAAEPDGVEHWDGIRNYQVRNLFRDQFQPGDLAFFYHSNTKVPGIVGVMEVVSEAYPDHTAFDPDEKYYDPKSDPDNPRWLMVDVRYVRHLDRLISLAELKADPALADMRLVQRGNRLSVMPVTEAQWQHILEMEKQDDPSNR</sequence>
<evidence type="ECO:0000313" key="3">
    <source>
        <dbReference type="EMBL" id="TVO66260.1"/>
    </source>
</evidence>
<accession>A0A557RM55</accession>
<evidence type="ECO:0000256" key="1">
    <source>
        <dbReference type="ARBA" id="ARBA00022553"/>
    </source>
</evidence>
<keyword evidence="1" id="KW-0597">Phosphoprotein</keyword>
<gene>
    <name evidence="3" type="ORF">FPL11_00750</name>
</gene>
<dbReference type="SUPFAM" id="SSF88697">
    <property type="entry name" value="PUA domain-like"/>
    <property type="match status" value="1"/>
</dbReference>